<proteinExistence type="predicted"/>
<reference evidence="1" key="1">
    <citation type="submission" date="2021-09" db="EMBL/GenBank/DDBJ databases">
        <title>The genome of Mauremys mutica provides insights into the evolution of semi-aquatic lifestyle.</title>
        <authorList>
            <person name="Gong S."/>
            <person name="Gao Y."/>
        </authorList>
    </citation>
    <scope>NUCLEOTIDE SEQUENCE</scope>
    <source>
        <strain evidence="1">MM-2020</strain>
        <tissue evidence="1">Muscle</tissue>
    </source>
</reference>
<dbReference type="Proteomes" id="UP000827986">
    <property type="component" value="Unassembled WGS sequence"/>
</dbReference>
<dbReference type="EMBL" id="JAHDVG010000463">
    <property type="protein sequence ID" value="KAH1186903.1"/>
    <property type="molecule type" value="Genomic_DNA"/>
</dbReference>
<gene>
    <name evidence="1" type="ORF">KIL84_019652</name>
</gene>
<accession>A0A9D3XVF0</accession>
<keyword evidence="2" id="KW-1185">Reference proteome</keyword>
<name>A0A9D3XVF0_9SAUR</name>
<protein>
    <submittedName>
        <fullName evidence="1">Uncharacterized protein</fullName>
    </submittedName>
</protein>
<evidence type="ECO:0000313" key="1">
    <source>
        <dbReference type="EMBL" id="KAH1186903.1"/>
    </source>
</evidence>
<sequence length="78" mass="8862">LEGSQQTVDQASKVTRMLIPVPKEVFPMEQLQHVLEELFDDPQEEQLVTEQAAETEEAEVAPEPGNLLAPLLLMYKWD</sequence>
<feature type="non-terminal residue" evidence="1">
    <location>
        <position position="1"/>
    </location>
</feature>
<evidence type="ECO:0000313" key="2">
    <source>
        <dbReference type="Proteomes" id="UP000827986"/>
    </source>
</evidence>
<organism evidence="1 2">
    <name type="scientific">Mauremys mutica</name>
    <name type="common">yellowpond turtle</name>
    <dbReference type="NCBI Taxonomy" id="74926"/>
    <lineage>
        <taxon>Eukaryota</taxon>
        <taxon>Metazoa</taxon>
        <taxon>Chordata</taxon>
        <taxon>Craniata</taxon>
        <taxon>Vertebrata</taxon>
        <taxon>Euteleostomi</taxon>
        <taxon>Archelosauria</taxon>
        <taxon>Testudinata</taxon>
        <taxon>Testudines</taxon>
        <taxon>Cryptodira</taxon>
        <taxon>Durocryptodira</taxon>
        <taxon>Testudinoidea</taxon>
        <taxon>Geoemydidae</taxon>
        <taxon>Geoemydinae</taxon>
        <taxon>Mauremys</taxon>
    </lineage>
</organism>
<comment type="caution">
    <text evidence="1">The sequence shown here is derived from an EMBL/GenBank/DDBJ whole genome shotgun (WGS) entry which is preliminary data.</text>
</comment>
<dbReference type="AlphaFoldDB" id="A0A9D3XVF0"/>